<keyword evidence="4" id="KW-0175">Coiled coil</keyword>
<comment type="similarity">
    <text evidence="2">Belongs to the methyl-accepting chemotaxis (MCP) protein family.</text>
</comment>
<feature type="compositionally biased region" description="Low complexity" evidence="5">
    <location>
        <begin position="294"/>
        <end position="305"/>
    </location>
</feature>
<evidence type="ECO:0000259" key="7">
    <source>
        <dbReference type="PROSITE" id="PS50111"/>
    </source>
</evidence>
<dbReference type="PANTHER" id="PTHR43531:SF14">
    <property type="entry name" value="METHYL-ACCEPTING CHEMOTAXIS PROTEIN I-RELATED"/>
    <property type="match status" value="1"/>
</dbReference>
<feature type="domain" description="HAMP" evidence="8">
    <location>
        <begin position="213"/>
        <end position="265"/>
    </location>
</feature>
<dbReference type="Proteomes" id="UP001242732">
    <property type="component" value="Chromosome"/>
</dbReference>
<feature type="coiled-coil region" evidence="4">
    <location>
        <begin position="442"/>
        <end position="490"/>
    </location>
</feature>
<evidence type="ECO:0000256" key="3">
    <source>
        <dbReference type="PROSITE-ProRule" id="PRU00284"/>
    </source>
</evidence>
<evidence type="ECO:0000256" key="6">
    <source>
        <dbReference type="SAM" id="Phobius"/>
    </source>
</evidence>
<proteinExistence type="inferred from homology"/>
<dbReference type="PROSITE" id="PS50885">
    <property type="entry name" value="HAMP"/>
    <property type="match status" value="1"/>
</dbReference>
<evidence type="ECO:0000313" key="9">
    <source>
        <dbReference type="EMBL" id="WIY48928.1"/>
    </source>
</evidence>
<dbReference type="SUPFAM" id="SSF58104">
    <property type="entry name" value="Methyl-accepting chemotaxis protein (MCP) signaling domain"/>
    <property type="match status" value="1"/>
</dbReference>
<evidence type="ECO:0000259" key="8">
    <source>
        <dbReference type="PROSITE" id="PS50885"/>
    </source>
</evidence>
<dbReference type="PROSITE" id="PS50111">
    <property type="entry name" value="CHEMOTAXIS_TRANSDUC_2"/>
    <property type="match status" value="1"/>
</dbReference>
<evidence type="ECO:0000313" key="10">
    <source>
        <dbReference type="Proteomes" id="UP001242732"/>
    </source>
</evidence>
<dbReference type="CDD" id="cd19411">
    <property type="entry name" value="MCP2201-like_sensor"/>
    <property type="match status" value="1"/>
</dbReference>
<dbReference type="Pfam" id="PF12729">
    <property type="entry name" value="4HB_MCP_1"/>
    <property type="match status" value="1"/>
</dbReference>
<feature type="domain" description="Methyl-accepting transducer" evidence="7">
    <location>
        <begin position="270"/>
        <end position="499"/>
    </location>
</feature>
<protein>
    <submittedName>
        <fullName evidence="9">Methyl-accepting chemotaxis protein</fullName>
    </submittedName>
</protein>
<dbReference type="InterPro" id="IPR047347">
    <property type="entry name" value="YvaQ-like_sensor"/>
</dbReference>
<organism evidence="9 10">
    <name type="scientific">Paracidovorax citrulli</name>
    <name type="common">Acidovorax citrulli</name>
    <dbReference type="NCBI Taxonomy" id="80869"/>
    <lineage>
        <taxon>Bacteria</taxon>
        <taxon>Pseudomonadati</taxon>
        <taxon>Pseudomonadota</taxon>
        <taxon>Betaproteobacteria</taxon>
        <taxon>Burkholderiales</taxon>
        <taxon>Comamonadaceae</taxon>
        <taxon>Paracidovorax</taxon>
    </lineage>
</organism>
<dbReference type="CDD" id="cd11386">
    <property type="entry name" value="MCP_signal"/>
    <property type="match status" value="1"/>
</dbReference>
<dbReference type="InterPro" id="IPR004089">
    <property type="entry name" value="MCPsignal_dom"/>
</dbReference>
<dbReference type="InterPro" id="IPR051310">
    <property type="entry name" value="MCP_chemotaxis"/>
</dbReference>
<feature type="transmembrane region" description="Helical" evidence="6">
    <location>
        <begin position="186"/>
        <end position="211"/>
    </location>
</feature>
<keyword evidence="3" id="KW-0807">Transducer</keyword>
<dbReference type="SMART" id="SM00283">
    <property type="entry name" value="MA"/>
    <property type="match status" value="1"/>
</dbReference>
<reference evidence="9 10" key="1">
    <citation type="submission" date="2023-06" db="EMBL/GenBank/DDBJ databases">
        <authorList>
            <person name="Ham H."/>
            <person name="Park D.S."/>
        </authorList>
    </citation>
    <scope>NUCLEOTIDE SEQUENCE [LARGE SCALE GENOMIC DNA]</scope>
    <source>
        <strain evidence="9 10">KACC 17005</strain>
    </source>
</reference>
<dbReference type="RefSeq" id="WP_011793295.1">
    <property type="nucleotide sequence ID" value="NZ_CP023687.1"/>
</dbReference>
<feature type="region of interest" description="Disordered" evidence="5">
    <location>
        <begin position="526"/>
        <end position="622"/>
    </location>
</feature>
<keyword evidence="1" id="KW-0488">Methylation</keyword>
<accession>A0ABY9AQ48</accession>
<dbReference type="InterPro" id="IPR024478">
    <property type="entry name" value="HlyB_4HB_MCP"/>
</dbReference>
<dbReference type="CDD" id="cd06225">
    <property type="entry name" value="HAMP"/>
    <property type="match status" value="1"/>
</dbReference>
<dbReference type="Pfam" id="PF00672">
    <property type="entry name" value="HAMP"/>
    <property type="match status" value="1"/>
</dbReference>
<dbReference type="Pfam" id="PF00015">
    <property type="entry name" value="MCPsignal"/>
    <property type="match status" value="1"/>
</dbReference>
<dbReference type="GeneID" id="79789903"/>
<keyword evidence="6" id="KW-1133">Transmembrane helix</keyword>
<name>A0ABY9AQ48_PARCI</name>
<keyword evidence="6" id="KW-0812">Transmembrane</keyword>
<evidence type="ECO:0000256" key="4">
    <source>
        <dbReference type="SAM" id="Coils"/>
    </source>
</evidence>
<dbReference type="InterPro" id="IPR003660">
    <property type="entry name" value="HAMP_dom"/>
</dbReference>
<evidence type="ECO:0000256" key="1">
    <source>
        <dbReference type="ARBA" id="ARBA00022481"/>
    </source>
</evidence>
<evidence type="ECO:0000256" key="2">
    <source>
        <dbReference type="ARBA" id="ARBA00029447"/>
    </source>
</evidence>
<evidence type="ECO:0000256" key="5">
    <source>
        <dbReference type="SAM" id="MobiDB-lite"/>
    </source>
</evidence>
<feature type="region of interest" description="Disordered" evidence="5">
    <location>
        <begin position="278"/>
        <end position="309"/>
    </location>
</feature>
<dbReference type="EMBL" id="CP127363">
    <property type="protein sequence ID" value="WIY48928.1"/>
    <property type="molecule type" value="Genomic_DNA"/>
</dbReference>
<gene>
    <name evidence="9" type="ORF">QRO08_24460</name>
</gene>
<keyword evidence="10" id="KW-1185">Reference proteome</keyword>
<keyword evidence="6" id="KW-0472">Membrane</keyword>
<dbReference type="PANTHER" id="PTHR43531">
    <property type="entry name" value="PROTEIN ICFG"/>
    <property type="match status" value="1"/>
</dbReference>
<sequence>MQFLRRLSLGSRLALGFGLLLLLLAIITGLGIARMSTLDHTSQQITTELYAKANASQRMGYLVLDIARAARNIIILEDQAQMASNKTVIDKNTAEFATTIAQLRQLEMAPEIRSLIDAVDAKSKEYLAFTTDVTALGLSNQNLEGQKLLFGPRYKSQGELLALLAQLVKQYEGEMRQATASAHDTFVQSATVLGVVALVAVLAGIAGAVMITRSITVPMARAVDVAHAVAEGDLTRTVDDSGRDEAALLLQSLQTMNGNLTRVVHQIRQASDSIATGSSQIASGNADLSQRTESQASSLQQTAASMEEMSATIRQNADTARTASQLASTASQAASRGGDVMGQVVATMQDISGSSSKIADIIGVIDGIAFQTNILALNAAVEAARAGEQGRGFAVVAGEVRALAGRSAEAAKEIKNLIGQSVEKVGAGTRLVDEAGATMSDIVQQVQRVSDLIAEIDAATREQSEGIGQVNAAVSQLDQATQQNAALVEESAAAAGSLQQQAVRLTEAVGVFRLSGMAERAAPAPAPVHVPAATPQASAARPAARPSPAASPALGGGKAPAAQLGSTPSAPSRPAQQPAPRAAKAPAGPVAAPKAPALPAAATRPAAKPAAHSNADDDWTTF</sequence>
<dbReference type="SMART" id="SM00304">
    <property type="entry name" value="HAMP"/>
    <property type="match status" value="1"/>
</dbReference>
<feature type="compositionally biased region" description="Low complexity" evidence="5">
    <location>
        <begin position="568"/>
        <end position="611"/>
    </location>
</feature>
<feature type="compositionally biased region" description="Polar residues" evidence="5">
    <location>
        <begin position="278"/>
        <end position="293"/>
    </location>
</feature>
<dbReference type="Gene3D" id="1.10.287.950">
    <property type="entry name" value="Methyl-accepting chemotaxis protein"/>
    <property type="match status" value="1"/>
</dbReference>
<feature type="compositionally biased region" description="Low complexity" evidence="5">
    <location>
        <begin position="526"/>
        <end position="553"/>
    </location>
</feature>